<protein>
    <submittedName>
        <fullName evidence="3">Iron complex transport system substrate-binding protein</fullName>
    </submittedName>
</protein>
<evidence type="ECO:0000313" key="3">
    <source>
        <dbReference type="EMBL" id="MBB6226267.1"/>
    </source>
</evidence>
<evidence type="ECO:0000256" key="1">
    <source>
        <dbReference type="SAM" id="SignalP"/>
    </source>
</evidence>
<keyword evidence="4" id="KW-1185">Reference proteome</keyword>
<evidence type="ECO:0000259" key="2">
    <source>
        <dbReference type="PROSITE" id="PS50983"/>
    </source>
</evidence>
<organism evidence="3 4">
    <name type="scientific">Polymorphobacter multimanifer</name>
    <dbReference type="NCBI Taxonomy" id="1070431"/>
    <lineage>
        <taxon>Bacteria</taxon>
        <taxon>Pseudomonadati</taxon>
        <taxon>Pseudomonadota</taxon>
        <taxon>Alphaproteobacteria</taxon>
        <taxon>Sphingomonadales</taxon>
        <taxon>Sphingosinicellaceae</taxon>
        <taxon>Polymorphobacter</taxon>
    </lineage>
</organism>
<dbReference type="PANTHER" id="PTHR30535">
    <property type="entry name" value="VITAMIN B12-BINDING PROTEIN"/>
    <property type="match status" value="1"/>
</dbReference>
<name>A0A841L0R0_9SPHN</name>
<dbReference type="Proteomes" id="UP000538147">
    <property type="component" value="Unassembled WGS sequence"/>
</dbReference>
<sequence>MKAEHLYRLAGAALLALAPAPPALGAAPVRVVSINPCVDAILMHVADPSQIAGISHYSSDPRASSITPAQAARFVATSGTAEEVVALAPDLVIASPHVAPSTVAALRRMGVRLLQPGVPASVAESQRQIMEIAGAVGHADRGERLNARIDAALRGARTAGPAVPALIWQGGGLVPGENTLASELLRTAGFHNLSRDYGLKDWDVLPLEHLVARPPAVLFSVGALRGEDRMLGHPAVKRLARDMAVHRFPERLLQCAGLTIIDAMTTLAAARRQLARQR</sequence>
<dbReference type="SUPFAM" id="SSF53807">
    <property type="entry name" value="Helical backbone' metal receptor"/>
    <property type="match status" value="1"/>
</dbReference>
<accession>A0A841L0R0</accession>
<evidence type="ECO:0000313" key="4">
    <source>
        <dbReference type="Proteomes" id="UP000538147"/>
    </source>
</evidence>
<proteinExistence type="predicted"/>
<gene>
    <name evidence="3" type="ORF">FHS79_000420</name>
</gene>
<reference evidence="3 4" key="1">
    <citation type="submission" date="2020-08" db="EMBL/GenBank/DDBJ databases">
        <title>Genomic Encyclopedia of Type Strains, Phase IV (KMG-IV): sequencing the most valuable type-strain genomes for metagenomic binning, comparative biology and taxonomic classification.</title>
        <authorList>
            <person name="Goeker M."/>
        </authorList>
    </citation>
    <scope>NUCLEOTIDE SEQUENCE [LARGE SCALE GENOMIC DNA]</scope>
    <source>
        <strain evidence="3 4">DSM 102189</strain>
    </source>
</reference>
<dbReference type="PROSITE" id="PS50983">
    <property type="entry name" value="FE_B12_PBP"/>
    <property type="match status" value="1"/>
</dbReference>
<feature type="chain" id="PRO_5032622728" evidence="1">
    <location>
        <begin position="26"/>
        <end position="278"/>
    </location>
</feature>
<dbReference type="EMBL" id="JACIIV010000002">
    <property type="protein sequence ID" value="MBB6226267.1"/>
    <property type="molecule type" value="Genomic_DNA"/>
</dbReference>
<dbReference type="Gene3D" id="3.40.50.1980">
    <property type="entry name" value="Nitrogenase molybdenum iron protein domain"/>
    <property type="match status" value="2"/>
</dbReference>
<feature type="domain" description="Fe/B12 periplasmic-binding" evidence="2">
    <location>
        <begin position="30"/>
        <end position="278"/>
    </location>
</feature>
<dbReference type="PANTHER" id="PTHR30535:SF4">
    <property type="entry name" value="HEMIN-BINDING PERIPLASMIC PROTEIN HMUT"/>
    <property type="match status" value="1"/>
</dbReference>
<dbReference type="InterPro" id="IPR002491">
    <property type="entry name" value="ABC_transptr_periplasmic_BD"/>
</dbReference>
<dbReference type="RefSeq" id="WP_184194615.1">
    <property type="nucleotide sequence ID" value="NZ_BMOX01000044.1"/>
</dbReference>
<dbReference type="InterPro" id="IPR050902">
    <property type="entry name" value="ABC_Transporter_SBP"/>
</dbReference>
<feature type="signal peptide" evidence="1">
    <location>
        <begin position="1"/>
        <end position="25"/>
    </location>
</feature>
<comment type="caution">
    <text evidence="3">The sequence shown here is derived from an EMBL/GenBank/DDBJ whole genome shotgun (WGS) entry which is preliminary data.</text>
</comment>
<dbReference type="AlphaFoldDB" id="A0A841L0R0"/>
<dbReference type="Pfam" id="PF01497">
    <property type="entry name" value="Peripla_BP_2"/>
    <property type="match status" value="1"/>
</dbReference>
<keyword evidence="1" id="KW-0732">Signal</keyword>